<reference evidence="1" key="1">
    <citation type="submission" date="2014-01" db="EMBL/GenBank/DDBJ databases">
        <authorList>
            <person name="Aslett M."/>
        </authorList>
    </citation>
    <scope>NUCLEOTIDE SEQUENCE</scope>
</reference>
<evidence type="ECO:0000313" key="1">
    <source>
        <dbReference type="EMBL" id="CDW60272.1"/>
    </source>
</evidence>
<gene>
    <name evidence="1" type="ORF">TTRE_0000863601</name>
</gene>
<name>A0A077ZIQ2_TRITR</name>
<organism evidence="1 2">
    <name type="scientific">Trichuris trichiura</name>
    <name type="common">Whipworm</name>
    <name type="synonym">Trichocephalus trichiurus</name>
    <dbReference type="NCBI Taxonomy" id="36087"/>
    <lineage>
        <taxon>Eukaryota</taxon>
        <taxon>Metazoa</taxon>
        <taxon>Ecdysozoa</taxon>
        <taxon>Nematoda</taxon>
        <taxon>Enoplea</taxon>
        <taxon>Dorylaimia</taxon>
        <taxon>Trichinellida</taxon>
        <taxon>Trichuridae</taxon>
        <taxon>Trichuris</taxon>
    </lineage>
</organism>
<accession>A0A077ZIQ2</accession>
<dbReference type="AlphaFoldDB" id="A0A077ZIQ2"/>
<sequence>MAFVAASVLRRYTGTPAAGVEDDDDDDIVRVGAAEWTTRRTPAANVADTPRPVRRPAGSSVFAVRQLQDRRAAPPVRLHAVDLRTSIPASVRRSCTAAAAAAAVDDDETVRLAAAAGTARPTTAANVADTLLPVRRAAGSGVFAVRQLAVRRVAPPVRLLAVDLRTSMRERT</sequence>
<evidence type="ECO:0000313" key="2">
    <source>
        <dbReference type="Proteomes" id="UP000030665"/>
    </source>
</evidence>
<protein>
    <submittedName>
        <fullName evidence="1">Uncharacterized protein</fullName>
    </submittedName>
</protein>
<keyword evidence="2" id="KW-1185">Reference proteome</keyword>
<reference evidence="1" key="2">
    <citation type="submission" date="2014-03" db="EMBL/GenBank/DDBJ databases">
        <title>The whipworm genome and dual-species transcriptomics of an intimate host-pathogen interaction.</title>
        <authorList>
            <person name="Foth B.J."/>
            <person name="Tsai I.J."/>
            <person name="Reid A.J."/>
            <person name="Bancroft A.J."/>
            <person name="Nichol S."/>
            <person name="Tracey A."/>
            <person name="Holroyd N."/>
            <person name="Cotton J.A."/>
            <person name="Stanley E.J."/>
            <person name="Zarowiecki M."/>
            <person name="Liu J.Z."/>
            <person name="Huckvale T."/>
            <person name="Cooper P.J."/>
            <person name="Grencis R.K."/>
            <person name="Berriman M."/>
        </authorList>
    </citation>
    <scope>NUCLEOTIDE SEQUENCE [LARGE SCALE GENOMIC DNA]</scope>
</reference>
<dbReference type="Proteomes" id="UP000030665">
    <property type="component" value="Unassembled WGS sequence"/>
</dbReference>
<proteinExistence type="predicted"/>
<dbReference type="EMBL" id="HG806985">
    <property type="protein sequence ID" value="CDW60272.1"/>
    <property type="molecule type" value="Genomic_DNA"/>
</dbReference>